<evidence type="ECO:0000256" key="5">
    <source>
        <dbReference type="ARBA" id="ARBA00022777"/>
    </source>
</evidence>
<evidence type="ECO:0000256" key="1">
    <source>
        <dbReference type="ARBA" id="ARBA00000085"/>
    </source>
</evidence>
<dbReference type="GO" id="GO:0005886">
    <property type="term" value="C:plasma membrane"/>
    <property type="evidence" value="ECO:0007669"/>
    <property type="project" value="TreeGrafter"/>
</dbReference>
<dbReference type="InterPro" id="IPR003594">
    <property type="entry name" value="HATPase_dom"/>
</dbReference>
<dbReference type="InterPro" id="IPR050351">
    <property type="entry name" value="BphY/WalK/GraS-like"/>
</dbReference>
<sequence length="344" mass="39443">MFHSARIKLTLWYLLILVIISAAFSLTLYRLLIKEFDRFSRMQKLRFEHRLDIEVLPQPNRIQINRNYPPPDEELIKETKERLSLFLIIINIFILTVAGGLSYFLAGKTLQPIKKMVDEQSYFITDASHQLRTPITALKSSLEVSLRDKNLTLPEAKKIIMDNLIDTNQLQSLSDSLLQLSQYQPSNTTIQLEKVDLNSTINEAINKIKQISREKNITISYSGKKTYIQGNRFGLVDLFIILLDNAIKYSPIKSSIKIDFKGADKALTVLIKDHGVGIAEKDLPRVFERFYRSENVRLQKQTKGFGLGLAIAKRIVDVHKGKIIIESQKNQGTTVSVTFHKINR</sequence>
<evidence type="ECO:0000256" key="3">
    <source>
        <dbReference type="ARBA" id="ARBA00022553"/>
    </source>
</evidence>
<dbReference type="SUPFAM" id="SSF55874">
    <property type="entry name" value="ATPase domain of HSP90 chaperone/DNA topoisomerase II/histidine kinase"/>
    <property type="match status" value="1"/>
</dbReference>
<dbReference type="InterPro" id="IPR005467">
    <property type="entry name" value="His_kinase_dom"/>
</dbReference>
<reference evidence="10" key="1">
    <citation type="submission" date="2017-09" db="EMBL/GenBank/DDBJ databases">
        <title>Depth-based differentiation of microbial function through sediment-hosted aquifers and enrichment of novel symbionts in the deep terrestrial subsurface.</title>
        <authorList>
            <person name="Probst A.J."/>
            <person name="Ladd B."/>
            <person name="Jarett J.K."/>
            <person name="Geller-Mcgrath D.E."/>
            <person name="Sieber C.M.K."/>
            <person name="Emerson J.B."/>
            <person name="Anantharaman K."/>
            <person name="Thomas B.C."/>
            <person name="Malmstrom R."/>
            <person name="Stieglmeier M."/>
            <person name="Klingl A."/>
            <person name="Woyke T."/>
            <person name="Ryan C.M."/>
            <person name="Banfield J.F."/>
        </authorList>
    </citation>
    <scope>NUCLEOTIDE SEQUENCE [LARGE SCALE GENOMIC DNA]</scope>
</reference>
<keyword evidence="7" id="KW-1133">Transmembrane helix</keyword>
<dbReference type="AlphaFoldDB" id="A0A2M7M0N3"/>
<dbReference type="GO" id="GO:0004721">
    <property type="term" value="F:phosphoprotein phosphatase activity"/>
    <property type="evidence" value="ECO:0007669"/>
    <property type="project" value="TreeGrafter"/>
</dbReference>
<evidence type="ECO:0000313" key="10">
    <source>
        <dbReference type="Proteomes" id="UP000229708"/>
    </source>
</evidence>
<dbReference type="EMBL" id="PFJI01000058">
    <property type="protein sequence ID" value="PIX73961.1"/>
    <property type="molecule type" value="Genomic_DNA"/>
</dbReference>
<organism evidence="9 10">
    <name type="scientific">Candidatus Roizmanbacteria bacterium CG_4_10_14_3_um_filter_33_21</name>
    <dbReference type="NCBI Taxonomy" id="1974830"/>
    <lineage>
        <taxon>Bacteria</taxon>
        <taxon>Candidatus Roizmaniibacteriota</taxon>
    </lineage>
</organism>
<dbReference type="PROSITE" id="PS50109">
    <property type="entry name" value="HIS_KIN"/>
    <property type="match status" value="1"/>
</dbReference>
<dbReference type="SMART" id="SM00388">
    <property type="entry name" value="HisKA"/>
    <property type="match status" value="1"/>
</dbReference>
<evidence type="ECO:0000259" key="8">
    <source>
        <dbReference type="PROSITE" id="PS50109"/>
    </source>
</evidence>
<proteinExistence type="predicted"/>
<keyword evidence="4" id="KW-0808">Transferase</keyword>
<dbReference type="GO" id="GO:0000155">
    <property type="term" value="F:phosphorelay sensor kinase activity"/>
    <property type="evidence" value="ECO:0007669"/>
    <property type="project" value="InterPro"/>
</dbReference>
<comment type="caution">
    <text evidence="9">The sequence shown here is derived from an EMBL/GenBank/DDBJ whole genome shotgun (WGS) entry which is preliminary data.</text>
</comment>
<feature type="transmembrane region" description="Helical" evidence="7">
    <location>
        <begin position="85"/>
        <end position="106"/>
    </location>
</feature>
<feature type="domain" description="Histidine kinase" evidence="8">
    <location>
        <begin position="126"/>
        <end position="343"/>
    </location>
</feature>
<dbReference type="PANTHER" id="PTHR45453:SF1">
    <property type="entry name" value="PHOSPHATE REGULON SENSOR PROTEIN PHOR"/>
    <property type="match status" value="1"/>
</dbReference>
<dbReference type="Gene3D" id="3.30.565.10">
    <property type="entry name" value="Histidine kinase-like ATPase, C-terminal domain"/>
    <property type="match status" value="1"/>
</dbReference>
<dbReference type="SMART" id="SM00387">
    <property type="entry name" value="HATPase_c"/>
    <property type="match status" value="1"/>
</dbReference>
<dbReference type="InterPro" id="IPR004358">
    <property type="entry name" value="Sig_transdc_His_kin-like_C"/>
</dbReference>
<evidence type="ECO:0000256" key="7">
    <source>
        <dbReference type="SAM" id="Phobius"/>
    </source>
</evidence>
<name>A0A2M7M0N3_9BACT</name>
<dbReference type="Pfam" id="PF00512">
    <property type="entry name" value="HisKA"/>
    <property type="match status" value="1"/>
</dbReference>
<dbReference type="FunFam" id="3.30.565.10:FF:000006">
    <property type="entry name" value="Sensor histidine kinase WalK"/>
    <property type="match status" value="1"/>
</dbReference>
<dbReference type="InterPro" id="IPR036890">
    <property type="entry name" value="HATPase_C_sf"/>
</dbReference>
<keyword evidence="7" id="KW-0812">Transmembrane</keyword>
<keyword evidence="3" id="KW-0597">Phosphoprotein</keyword>
<evidence type="ECO:0000256" key="4">
    <source>
        <dbReference type="ARBA" id="ARBA00022679"/>
    </source>
</evidence>
<keyword evidence="6" id="KW-0902">Two-component regulatory system</keyword>
<dbReference type="Gene3D" id="1.10.287.130">
    <property type="match status" value="1"/>
</dbReference>
<keyword evidence="5" id="KW-0418">Kinase</keyword>
<evidence type="ECO:0000256" key="6">
    <source>
        <dbReference type="ARBA" id="ARBA00023012"/>
    </source>
</evidence>
<dbReference type="CDD" id="cd00082">
    <property type="entry name" value="HisKA"/>
    <property type="match status" value="1"/>
</dbReference>
<accession>A0A2M7M0N3</accession>
<evidence type="ECO:0000256" key="2">
    <source>
        <dbReference type="ARBA" id="ARBA00012438"/>
    </source>
</evidence>
<dbReference type="SUPFAM" id="SSF47384">
    <property type="entry name" value="Homodimeric domain of signal transducing histidine kinase"/>
    <property type="match status" value="1"/>
</dbReference>
<dbReference type="InterPro" id="IPR003661">
    <property type="entry name" value="HisK_dim/P_dom"/>
</dbReference>
<dbReference type="GO" id="GO:0016036">
    <property type="term" value="P:cellular response to phosphate starvation"/>
    <property type="evidence" value="ECO:0007669"/>
    <property type="project" value="TreeGrafter"/>
</dbReference>
<dbReference type="CDD" id="cd00075">
    <property type="entry name" value="HATPase"/>
    <property type="match status" value="1"/>
</dbReference>
<comment type="catalytic activity">
    <reaction evidence="1">
        <text>ATP + protein L-histidine = ADP + protein N-phospho-L-histidine.</text>
        <dbReference type="EC" id="2.7.13.3"/>
    </reaction>
</comment>
<dbReference type="InterPro" id="IPR036097">
    <property type="entry name" value="HisK_dim/P_sf"/>
</dbReference>
<protein>
    <recommendedName>
        <fullName evidence="2">histidine kinase</fullName>
        <ecNumber evidence="2">2.7.13.3</ecNumber>
    </recommendedName>
</protein>
<dbReference type="EC" id="2.7.13.3" evidence="2"/>
<feature type="transmembrane region" description="Helical" evidence="7">
    <location>
        <begin position="12"/>
        <end position="32"/>
    </location>
</feature>
<evidence type="ECO:0000313" key="9">
    <source>
        <dbReference type="EMBL" id="PIX73961.1"/>
    </source>
</evidence>
<keyword evidence="7" id="KW-0472">Membrane</keyword>
<dbReference type="PRINTS" id="PR00344">
    <property type="entry name" value="BCTRLSENSOR"/>
</dbReference>
<dbReference type="Pfam" id="PF02518">
    <property type="entry name" value="HATPase_c"/>
    <property type="match status" value="1"/>
</dbReference>
<dbReference type="PANTHER" id="PTHR45453">
    <property type="entry name" value="PHOSPHATE REGULON SENSOR PROTEIN PHOR"/>
    <property type="match status" value="1"/>
</dbReference>
<gene>
    <name evidence="9" type="ORF">COZ39_01275</name>
</gene>
<dbReference type="Proteomes" id="UP000229708">
    <property type="component" value="Unassembled WGS sequence"/>
</dbReference>